<dbReference type="InterPro" id="IPR036291">
    <property type="entry name" value="NAD(P)-bd_dom_sf"/>
</dbReference>
<evidence type="ECO:0000259" key="3">
    <source>
        <dbReference type="Pfam" id="PF05368"/>
    </source>
</evidence>
<accession>A0AA88IZI0</accession>
<comment type="caution">
    <text evidence="4">The sequence shown here is derived from an EMBL/GenBank/DDBJ whole genome shotgun (WGS) entry which is preliminary data.</text>
</comment>
<dbReference type="Pfam" id="PF05368">
    <property type="entry name" value="NmrA"/>
    <property type="match status" value="1"/>
</dbReference>
<evidence type="ECO:0000313" key="4">
    <source>
        <dbReference type="EMBL" id="GMN57906.1"/>
    </source>
</evidence>
<dbReference type="PANTHER" id="PTHR43349:SF89">
    <property type="entry name" value="LEUCANTHOCYANIDIN REDUCTASE"/>
    <property type="match status" value="1"/>
</dbReference>
<dbReference type="AlphaFoldDB" id="A0AA88IZI0"/>
<dbReference type="InterPro" id="IPR050608">
    <property type="entry name" value="NmrA-type/Isoflavone_red_sf"/>
</dbReference>
<dbReference type="CDD" id="cd05259">
    <property type="entry name" value="PCBER_SDR_a"/>
    <property type="match status" value="1"/>
</dbReference>
<evidence type="ECO:0000256" key="1">
    <source>
        <dbReference type="ARBA" id="ARBA00022857"/>
    </source>
</evidence>
<dbReference type="InterPro" id="IPR008030">
    <property type="entry name" value="NmrA-like"/>
</dbReference>
<proteinExistence type="predicted"/>
<keyword evidence="2" id="KW-0560">Oxidoreductase</keyword>
<dbReference type="GO" id="GO:0016491">
    <property type="term" value="F:oxidoreductase activity"/>
    <property type="evidence" value="ECO:0007669"/>
    <property type="project" value="UniProtKB-KW"/>
</dbReference>
<protein>
    <recommendedName>
        <fullName evidence="3">NmrA-like domain-containing protein</fullName>
    </recommendedName>
</protein>
<dbReference type="EMBL" id="BTGU01000074">
    <property type="protein sequence ID" value="GMN57906.1"/>
    <property type="molecule type" value="Genomic_DNA"/>
</dbReference>
<feature type="domain" description="NmrA-like" evidence="3">
    <location>
        <begin position="11"/>
        <end position="289"/>
    </location>
</feature>
<reference evidence="4" key="1">
    <citation type="submission" date="2023-07" db="EMBL/GenBank/DDBJ databases">
        <title>draft genome sequence of fig (Ficus carica).</title>
        <authorList>
            <person name="Takahashi T."/>
            <person name="Nishimura K."/>
        </authorList>
    </citation>
    <scope>NUCLEOTIDE SEQUENCE</scope>
</reference>
<dbReference type="PANTHER" id="PTHR43349">
    <property type="entry name" value="PINORESINOL REDUCTASE-RELATED"/>
    <property type="match status" value="1"/>
</dbReference>
<dbReference type="Gene3D" id="3.90.25.10">
    <property type="entry name" value="UDP-galactose 4-epimerase, domain 1"/>
    <property type="match status" value="1"/>
</dbReference>
<name>A0AA88IZI0_FICCA</name>
<dbReference type="SUPFAM" id="SSF51735">
    <property type="entry name" value="NAD(P)-binding Rossmann-fold domains"/>
    <property type="match status" value="1"/>
</dbReference>
<evidence type="ECO:0000256" key="2">
    <source>
        <dbReference type="ARBA" id="ARBA00023002"/>
    </source>
</evidence>
<keyword evidence="5" id="KW-1185">Reference proteome</keyword>
<evidence type="ECO:0000313" key="5">
    <source>
        <dbReference type="Proteomes" id="UP001187192"/>
    </source>
</evidence>
<organism evidence="4 5">
    <name type="scientific">Ficus carica</name>
    <name type="common">Common fig</name>
    <dbReference type="NCBI Taxonomy" id="3494"/>
    <lineage>
        <taxon>Eukaryota</taxon>
        <taxon>Viridiplantae</taxon>
        <taxon>Streptophyta</taxon>
        <taxon>Embryophyta</taxon>
        <taxon>Tracheophyta</taxon>
        <taxon>Spermatophyta</taxon>
        <taxon>Magnoliopsida</taxon>
        <taxon>eudicotyledons</taxon>
        <taxon>Gunneridae</taxon>
        <taxon>Pentapetalae</taxon>
        <taxon>rosids</taxon>
        <taxon>fabids</taxon>
        <taxon>Rosales</taxon>
        <taxon>Moraceae</taxon>
        <taxon>Ficeae</taxon>
        <taxon>Ficus</taxon>
    </lineage>
</organism>
<gene>
    <name evidence="4" type="ORF">TIFTF001_027006</name>
</gene>
<dbReference type="Proteomes" id="UP001187192">
    <property type="component" value="Unassembled WGS sequence"/>
</dbReference>
<dbReference type="InterPro" id="IPR045312">
    <property type="entry name" value="PCBER-like"/>
</dbReference>
<dbReference type="GO" id="GO:0009807">
    <property type="term" value="P:lignan biosynthetic process"/>
    <property type="evidence" value="ECO:0007669"/>
    <property type="project" value="UniProtKB-ARBA"/>
</dbReference>
<keyword evidence="1" id="KW-0521">NADP</keyword>
<sequence length="307" mass="33752">MCALASIPRTLIIGSTGCIGRFVAEACLASGIPTYILIRSARNSPSKTKTIKLLQDKGAIVVHHKIEVVISTVVALLEQLILVEAIKAVGTIKRFLPSEFGHDVDRADPVEPGLMMYNMKRKVRRAIEDAGIPYTYVCCNAIAGWPYFDNTHPCEVPPPLDEFKIYGDGTVKAYFITGSDIGKFTAKIITDDRAVNKTVHFRPPSNLFNVNGLASLWEKKIGRTLPRTTITEEDLLTAAKELPFPGCIVAAFTHDVFIKGCQVNYSLDKPSDVEVCSLYPNTLFQTVAECFDDFVVTIPDVSKASHN</sequence>
<dbReference type="Gene3D" id="3.40.50.720">
    <property type="entry name" value="NAD(P)-binding Rossmann-like Domain"/>
    <property type="match status" value="1"/>
</dbReference>